<reference evidence="1 2" key="1">
    <citation type="submission" date="2019-06" db="EMBL/GenBank/DDBJ databases">
        <title>Sulfurimonas gotlandica sp. nov., a chemoautotrophic and psychrotolerant epsilonproteobacterium isolated from a pelagic redoxcline, and an emended description of the genus Sulfurimonas.</title>
        <authorList>
            <person name="Wang S."/>
            <person name="Jiang L."/>
            <person name="Shao Z."/>
        </authorList>
    </citation>
    <scope>NUCLEOTIDE SEQUENCE [LARGE SCALE GENOMIC DNA]</scope>
    <source>
        <strain evidence="1 2">B2</strain>
    </source>
</reference>
<evidence type="ECO:0000313" key="1">
    <source>
        <dbReference type="EMBL" id="QOP41105.1"/>
    </source>
</evidence>
<dbReference type="Proteomes" id="UP000593910">
    <property type="component" value="Chromosome"/>
</dbReference>
<dbReference type="AlphaFoldDB" id="A0A7M1AUK5"/>
<proteinExistence type="predicted"/>
<organism evidence="1 2">
    <name type="scientific">Sulfurimonas marina</name>
    <dbReference type="NCBI Taxonomy" id="2590551"/>
    <lineage>
        <taxon>Bacteria</taxon>
        <taxon>Pseudomonadati</taxon>
        <taxon>Campylobacterota</taxon>
        <taxon>Epsilonproteobacteria</taxon>
        <taxon>Campylobacterales</taxon>
        <taxon>Sulfurimonadaceae</taxon>
        <taxon>Sulfurimonas</taxon>
    </lineage>
</organism>
<sequence>MKIEQKETAKFFLENWLNEAVERCENFLYNINKPLSIDNSFHKKRMFEEHYTLTATLMSIRFAKQLVNHAQKDFKVQLEAFIHATQDAVDVRDMREHSDEYFLGKGKKKEEFFKGSGRGILCDMSSSIQNEQGYMLGNLIAMESIHNECQKLLQYVRKSTL</sequence>
<dbReference type="RefSeq" id="WP_193114524.1">
    <property type="nucleotide sequence ID" value="NZ_CP041165.1"/>
</dbReference>
<evidence type="ECO:0000313" key="2">
    <source>
        <dbReference type="Proteomes" id="UP000593910"/>
    </source>
</evidence>
<accession>A0A7M1AUK5</accession>
<keyword evidence="2" id="KW-1185">Reference proteome</keyword>
<protein>
    <submittedName>
        <fullName evidence="1">Uncharacterized protein</fullName>
    </submittedName>
</protein>
<dbReference type="KEGG" id="smax:FJR03_04845"/>
<name>A0A7M1AUK5_9BACT</name>
<dbReference type="EMBL" id="CP041165">
    <property type="protein sequence ID" value="QOP41105.1"/>
    <property type="molecule type" value="Genomic_DNA"/>
</dbReference>
<gene>
    <name evidence="1" type="ORF">FJR03_04845</name>
</gene>